<dbReference type="RefSeq" id="WP_119433528.1">
    <property type="nucleotide sequence ID" value="NZ_QWGE01000006.1"/>
</dbReference>
<dbReference type="InterPro" id="IPR052899">
    <property type="entry name" value="Class-I_DAHP_synthase"/>
</dbReference>
<dbReference type="OrthoDB" id="9780456at2"/>
<keyword evidence="2" id="KW-0808">Transferase</keyword>
<dbReference type="InterPro" id="IPR036979">
    <property type="entry name" value="CM_dom_sf"/>
</dbReference>
<dbReference type="InterPro" id="IPR036263">
    <property type="entry name" value="Chorismate_II_sf"/>
</dbReference>
<dbReference type="InterPro" id="IPR013785">
    <property type="entry name" value="Aldolase_TIM"/>
</dbReference>
<organism evidence="4 5">
    <name type="scientific">Pontibacter oryzae</name>
    <dbReference type="NCBI Taxonomy" id="2304593"/>
    <lineage>
        <taxon>Bacteria</taxon>
        <taxon>Pseudomonadati</taxon>
        <taxon>Bacteroidota</taxon>
        <taxon>Cytophagia</taxon>
        <taxon>Cytophagales</taxon>
        <taxon>Hymenobacteraceae</taxon>
        <taxon>Pontibacter</taxon>
    </lineage>
</organism>
<dbReference type="PROSITE" id="PS51168">
    <property type="entry name" value="CHORISMATE_MUT_2"/>
    <property type="match status" value="1"/>
</dbReference>
<evidence type="ECO:0000259" key="3">
    <source>
        <dbReference type="PROSITE" id="PS51168"/>
    </source>
</evidence>
<keyword evidence="5" id="KW-1185">Reference proteome</keyword>
<dbReference type="AlphaFoldDB" id="A0A399RSP0"/>
<accession>A0A399RSP0</accession>
<dbReference type="SUPFAM" id="SSF48600">
    <property type="entry name" value="Chorismate mutase II"/>
    <property type="match status" value="1"/>
</dbReference>
<dbReference type="GO" id="GO:0046417">
    <property type="term" value="P:chorismate metabolic process"/>
    <property type="evidence" value="ECO:0007669"/>
    <property type="project" value="InterPro"/>
</dbReference>
<dbReference type="PANTHER" id="PTHR43018:SF1">
    <property type="entry name" value="PROTEIN AROA(G)"/>
    <property type="match status" value="1"/>
</dbReference>
<proteinExistence type="predicted"/>
<sequence length="376" mass="41414">MSASNNTLNIVAKTKILNGGPLPTVIAGPCSAESEEQMLQTAHELKKDHRVSIFRAGIWKPRTRPGMFEGVGTVGLEWLKTVKQETGLLTAVEVANTQHVEEALKHGVDILWVGARTTVNPFSVQEVADALQGVDVPVLVKNPVNPDIQLWLGALERLNRAGITDLGLIHRGFSTPNNKPYRNHPKWQTIQEIRNLAPGIPLLCDPSHIAGRRDLLETVSQQALHLGVDGLMIETHTNPDVALSDASQQVTPAGLDKLLTALDLESERVAQPEQLQDLRSLIDKLDNELLNVLFLRSDVSKRIGEYKRANNLDIYQASRWQQILENRQKIAADTGLDSDFVKAIFDTIHSFSLGIQNEVFATQPAPQQDTVASSKS</sequence>
<dbReference type="Gene3D" id="1.20.59.10">
    <property type="entry name" value="Chorismate mutase"/>
    <property type="match status" value="1"/>
</dbReference>
<reference evidence="5" key="1">
    <citation type="submission" date="2018-08" db="EMBL/GenBank/DDBJ databases">
        <title>Mucilaginibacter sp. MYSH2.</title>
        <authorList>
            <person name="Seo T."/>
        </authorList>
    </citation>
    <scope>NUCLEOTIDE SEQUENCE [LARGE SCALE GENOMIC DNA]</scope>
    <source>
        <strain evidence="5">KIRAN</strain>
    </source>
</reference>
<protein>
    <recommendedName>
        <fullName evidence="1">chorismate mutase</fullName>
        <ecNumber evidence="1">5.4.99.5</ecNumber>
    </recommendedName>
</protein>
<comment type="caution">
    <text evidence="4">The sequence shown here is derived from an EMBL/GenBank/DDBJ whole genome shotgun (WGS) entry which is preliminary data.</text>
</comment>
<dbReference type="GO" id="GO:0016740">
    <property type="term" value="F:transferase activity"/>
    <property type="evidence" value="ECO:0007669"/>
    <property type="project" value="UniProtKB-KW"/>
</dbReference>
<dbReference type="Pfam" id="PF00793">
    <property type="entry name" value="DAHP_synth_1"/>
    <property type="match status" value="1"/>
</dbReference>
<dbReference type="Gene3D" id="3.20.20.70">
    <property type="entry name" value="Aldolase class I"/>
    <property type="match status" value="1"/>
</dbReference>
<dbReference type="EC" id="5.4.99.5" evidence="1"/>
<dbReference type="Proteomes" id="UP000266005">
    <property type="component" value="Unassembled WGS sequence"/>
</dbReference>
<feature type="domain" description="Chorismate mutase" evidence="3">
    <location>
        <begin position="269"/>
        <end position="360"/>
    </location>
</feature>
<dbReference type="InterPro" id="IPR006218">
    <property type="entry name" value="DAHP1/KDSA"/>
</dbReference>
<evidence type="ECO:0000256" key="2">
    <source>
        <dbReference type="ARBA" id="ARBA00022679"/>
    </source>
</evidence>
<dbReference type="SMART" id="SM00830">
    <property type="entry name" value="CM_2"/>
    <property type="match status" value="1"/>
</dbReference>
<gene>
    <name evidence="4" type="ORF">D1627_17330</name>
</gene>
<evidence type="ECO:0000256" key="1">
    <source>
        <dbReference type="ARBA" id="ARBA00012404"/>
    </source>
</evidence>
<dbReference type="Pfam" id="PF01817">
    <property type="entry name" value="CM_2"/>
    <property type="match status" value="1"/>
</dbReference>
<dbReference type="SUPFAM" id="SSF51569">
    <property type="entry name" value="Aldolase"/>
    <property type="match status" value="1"/>
</dbReference>
<evidence type="ECO:0000313" key="5">
    <source>
        <dbReference type="Proteomes" id="UP000266005"/>
    </source>
</evidence>
<name>A0A399RSP0_9BACT</name>
<dbReference type="EMBL" id="QWGE01000006">
    <property type="protein sequence ID" value="RIJ34118.1"/>
    <property type="molecule type" value="Genomic_DNA"/>
</dbReference>
<dbReference type="PANTHER" id="PTHR43018">
    <property type="entry name" value="PHOSPHO-2-DEHYDRO-3-DEOXYHEPTONATE ALDOLASE"/>
    <property type="match status" value="1"/>
</dbReference>
<dbReference type="InterPro" id="IPR002701">
    <property type="entry name" value="CM_II_prokaryot"/>
</dbReference>
<dbReference type="GO" id="GO:0004106">
    <property type="term" value="F:chorismate mutase activity"/>
    <property type="evidence" value="ECO:0007669"/>
    <property type="project" value="UniProtKB-EC"/>
</dbReference>
<evidence type="ECO:0000313" key="4">
    <source>
        <dbReference type="EMBL" id="RIJ34118.1"/>
    </source>
</evidence>